<evidence type="ECO:0000256" key="1">
    <source>
        <dbReference type="SAM" id="MobiDB-lite"/>
    </source>
</evidence>
<name>A0A165Z8J1_EXIGL</name>
<feature type="compositionally biased region" description="Basic and acidic residues" evidence="1">
    <location>
        <begin position="1"/>
        <end position="41"/>
    </location>
</feature>
<dbReference type="EMBL" id="KV426496">
    <property type="protein sequence ID" value="KZV80319.1"/>
    <property type="molecule type" value="Genomic_DNA"/>
</dbReference>
<feature type="region of interest" description="Disordered" evidence="1">
    <location>
        <begin position="1"/>
        <end position="70"/>
    </location>
</feature>
<protein>
    <submittedName>
        <fullName evidence="2">Uncharacterized protein</fullName>
    </submittedName>
</protein>
<proteinExistence type="predicted"/>
<evidence type="ECO:0000313" key="2">
    <source>
        <dbReference type="EMBL" id="KZV80319.1"/>
    </source>
</evidence>
<dbReference type="AlphaFoldDB" id="A0A165Z8J1"/>
<keyword evidence="3" id="KW-1185">Reference proteome</keyword>
<gene>
    <name evidence="2" type="ORF">EXIGLDRAFT_733250</name>
</gene>
<dbReference type="InParanoid" id="A0A165Z8J1"/>
<dbReference type="Proteomes" id="UP000077266">
    <property type="component" value="Unassembled WGS sequence"/>
</dbReference>
<evidence type="ECO:0000313" key="3">
    <source>
        <dbReference type="Proteomes" id="UP000077266"/>
    </source>
</evidence>
<accession>A0A165Z8J1</accession>
<organism evidence="2 3">
    <name type="scientific">Exidia glandulosa HHB12029</name>
    <dbReference type="NCBI Taxonomy" id="1314781"/>
    <lineage>
        <taxon>Eukaryota</taxon>
        <taxon>Fungi</taxon>
        <taxon>Dikarya</taxon>
        <taxon>Basidiomycota</taxon>
        <taxon>Agaricomycotina</taxon>
        <taxon>Agaricomycetes</taxon>
        <taxon>Auriculariales</taxon>
        <taxon>Exidiaceae</taxon>
        <taxon>Exidia</taxon>
    </lineage>
</organism>
<sequence>MASGRADNRQSVTDHRPETGHSEHRAPSTEHRAQSKKKDQSQDVTRANQPRDAESDTKDQERGLGGSCVCGELVALSDRGKSCR</sequence>
<feature type="compositionally biased region" description="Basic and acidic residues" evidence="1">
    <location>
        <begin position="49"/>
        <end position="62"/>
    </location>
</feature>
<reference evidence="2 3" key="1">
    <citation type="journal article" date="2016" name="Mol. Biol. Evol.">
        <title>Comparative Genomics of Early-Diverging Mushroom-Forming Fungi Provides Insights into the Origins of Lignocellulose Decay Capabilities.</title>
        <authorList>
            <person name="Nagy L.G."/>
            <person name="Riley R."/>
            <person name="Tritt A."/>
            <person name="Adam C."/>
            <person name="Daum C."/>
            <person name="Floudas D."/>
            <person name="Sun H."/>
            <person name="Yadav J.S."/>
            <person name="Pangilinan J."/>
            <person name="Larsson K.H."/>
            <person name="Matsuura K."/>
            <person name="Barry K."/>
            <person name="Labutti K."/>
            <person name="Kuo R."/>
            <person name="Ohm R.A."/>
            <person name="Bhattacharya S.S."/>
            <person name="Shirouzu T."/>
            <person name="Yoshinaga Y."/>
            <person name="Martin F.M."/>
            <person name="Grigoriev I.V."/>
            <person name="Hibbett D.S."/>
        </authorList>
    </citation>
    <scope>NUCLEOTIDE SEQUENCE [LARGE SCALE GENOMIC DNA]</scope>
    <source>
        <strain evidence="2 3">HHB12029</strain>
    </source>
</reference>